<dbReference type="Proteomes" id="UP001162131">
    <property type="component" value="Unassembled WGS sequence"/>
</dbReference>
<sequence>MMEFELDPTLSKEIVIISRPYSPLRSSSKWRTSRVPSSSTEWKIEHEFLYGENFLTIHRPNVEAADSYSFSQLGKRFAIKQNEQLLWSTFTLWQLINPLNLRAISRVVYLSLFENLYQAFLGSPKSEFARDYALNDTNIDFQDRLGITFCEFYDGLFECLDTVTKSGLINEYLRLVKSIYTDMSQASWFTALNLYSKLHLSESPRTGYSGWMIRIFKEHQILNQNLKLPDLIRPMTPAKFVVPKLLNRTLPKKDKLERENEKLIKKIEKITQIASTSKLKSRSKSPLRGHLQVLRTQLTDRSRRDEKKDLHLNRVSPLSVFPKRGAKETTVVEDVIQHRKDMLMDFLNKSRERSETAQHISFN</sequence>
<dbReference type="EMBL" id="CAJZBQ010000024">
    <property type="protein sequence ID" value="CAG9319995.1"/>
    <property type="molecule type" value="Genomic_DNA"/>
</dbReference>
<comment type="caution">
    <text evidence="1">The sequence shown here is derived from an EMBL/GenBank/DDBJ whole genome shotgun (WGS) entry which is preliminary data.</text>
</comment>
<organism evidence="1 2">
    <name type="scientific">Blepharisma stoltei</name>
    <dbReference type="NCBI Taxonomy" id="1481888"/>
    <lineage>
        <taxon>Eukaryota</taxon>
        <taxon>Sar</taxon>
        <taxon>Alveolata</taxon>
        <taxon>Ciliophora</taxon>
        <taxon>Postciliodesmatophora</taxon>
        <taxon>Heterotrichea</taxon>
        <taxon>Heterotrichida</taxon>
        <taxon>Blepharismidae</taxon>
        <taxon>Blepharisma</taxon>
    </lineage>
</organism>
<dbReference type="AlphaFoldDB" id="A0AAU9J436"/>
<evidence type="ECO:0000313" key="2">
    <source>
        <dbReference type="Proteomes" id="UP001162131"/>
    </source>
</evidence>
<accession>A0AAU9J436</accession>
<proteinExistence type="predicted"/>
<keyword evidence="2" id="KW-1185">Reference proteome</keyword>
<evidence type="ECO:0000313" key="1">
    <source>
        <dbReference type="EMBL" id="CAG9319995.1"/>
    </source>
</evidence>
<gene>
    <name evidence="1" type="ORF">BSTOLATCC_MIC25236</name>
</gene>
<protein>
    <submittedName>
        <fullName evidence="1">Uncharacterized protein</fullName>
    </submittedName>
</protein>
<name>A0AAU9J436_9CILI</name>
<reference evidence="1" key="1">
    <citation type="submission" date="2021-09" db="EMBL/GenBank/DDBJ databases">
        <authorList>
            <consortium name="AG Swart"/>
            <person name="Singh M."/>
            <person name="Singh A."/>
            <person name="Seah K."/>
            <person name="Emmerich C."/>
        </authorList>
    </citation>
    <scope>NUCLEOTIDE SEQUENCE</scope>
    <source>
        <strain evidence="1">ATCC30299</strain>
    </source>
</reference>